<dbReference type="Pfam" id="PF00443">
    <property type="entry name" value="UCH"/>
    <property type="match status" value="1"/>
</dbReference>
<dbReference type="PROSITE" id="PS00972">
    <property type="entry name" value="USP_1"/>
    <property type="match status" value="1"/>
</dbReference>
<evidence type="ECO:0000256" key="2">
    <source>
        <dbReference type="ARBA" id="ARBA00009085"/>
    </source>
</evidence>
<dbReference type="Proteomes" id="UP000053097">
    <property type="component" value="Unassembled WGS sequence"/>
</dbReference>
<keyword evidence="7" id="KW-0788">Thiol protease</keyword>
<feature type="region of interest" description="Disordered" evidence="11">
    <location>
        <begin position="896"/>
        <end position="957"/>
    </location>
</feature>
<dbReference type="PROSITE" id="PS50235">
    <property type="entry name" value="USP_3"/>
    <property type="match status" value="1"/>
</dbReference>
<dbReference type="GO" id="GO:0004843">
    <property type="term" value="F:cysteine-type deubiquitinase activity"/>
    <property type="evidence" value="ECO:0007669"/>
    <property type="project" value="UniProtKB-EC"/>
</dbReference>
<dbReference type="PANTHER" id="PTHR24006:SF702">
    <property type="entry name" value="UBIQUITIN CARBOXYL-TERMINAL HYDROLASE 47"/>
    <property type="match status" value="1"/>
</dbReference>
<keyword evidence="6 13" id="KW-0378">Hydrolase</keyword>
<protein>
    <recommendedName>
        <fullName evidence="8">Ubiquitin carboxyl-terminal hydrolase 47</fullName>
        <ecNumber evidence="3">3.4.19.12</ecNumber>
    </recommendedName>
    <alternativeName>
        <fullName evidence="9">Ubiquitin thioesterase 47</fullName>
    </alternativeName>
    <alternativeName>
        <fullName evidence="10">Ubiquitin-specific-processing protease 47</fullName>
    </alternativeName>
</protein>
<dbReference type="PROSITE" id="PS00973">
    <property type="entry name" value="USP_2"/>
    <property type="match status" value="1"/>
</dbReference>
<dbReference type="EMBL" id="KK108718">
    <property type="protein sequence ID" value="EZA46646.1"/>
    <property type="molecule type" value="Genomic_DNA"/>
</dbReference>
<reference evidence="13 14" key="1">
    <citation type="journal article" date="2014" name="Curr. Biol.">
        <title>The genome of the clonal raider ant Cerapachys biroi.</title>
        <authorList>
            <person name="Oxley P.R."/>
            <person name="Ji L."/>
            <person name="Fetter-Pruneda I."/>
            <person name="McKenzie S.K."/>
            <person name="Li C."/>
            <person name="Hu H."/>
            <person name="Zhang G."/>
            <person name="Kronauer D.J."/>
        </authorList>
    </citation>
    <scope>NUCLEOTIDE SEQUENCE [LARGE SCALE GENOMIC DNA]</scope>
</reference>
<dbReference type="CDD" id="cd02659">
    <property type="entry name" value="peptidase_C19C"/>
    <property type="match status" value="1"/>
</dbReference>
<evidence type="ECO:0000256" key="6">
    <source>
        <dbReference type="ARBA" id="ARBA00022801"/>
    </source>
</evidence>
<name>A0A026VT52_OOCBI</name>
<comment type="similarity">
    <text evidence="2">Belongs to the peptidase C19 family.</text>
</comment>
<dbReference type="GO" id="GO:0016579">
    <property type="term" value="P:protein deubiquitination"/>
    <property type="evidence" value="ECO:0007669"/>
    <property type="project" value="InterPro"/>
</dbReference>
<comment type="catalytic activity">
    <reaction evidence="1">
        <text>Thiol-dependent hydrolysis of ester, thioester, amide, peptide and isopeptide bonds formed by the C-terminal Gly of ubiquitin (a 76-residue protein attached to proteins as an intracellular targeting signal).</text>
        <dbReference type="EC" id="3.4.19.12"/>
    </reaction>
</comment>
<dbReference type="OMA" id="CEWIVSK"/>
<dbReference type="InterPro" id="IPR018200">
    <property type="entry name" value="USP_CS"/>
</dbReference>
<dbReference type="STRING" id="2015173.A0A026VT52"/>
<organism evidence="13 14">
    <name type="scientific">Ooceraea biroi</name>
    <name type="common">Clonal raider ant</name>
    <name type="synonym">Cerapachys biroi</name>
    <dbReference type="NCBI Taxonomy" id="2015173"/>
    <lineage>
        <taxon>Eukaryota</taxon>
        <taxon>Metazoa</taxon>
        <taxon>Ecdysozoa</taxon>
        <taxon>Arthropoda</taxon>
        <taxon>Hexapoda</taxon>
        <taxon>Insecta</taxon>
        <taxon>Pterygota</taxon>
        <taxon>Neoptera</taxon>
        <taxon>Endopterygota</taxon>
        <taxon>Hymenoptera</taxon>
        <taxon>Apocrita</taxon>
        <taxon>Aculeata</taxon>
        <taxon>Formicoidea</taxon>
        <taxon>Formicidae</taxon>
        <taxon>Dorylinae</taxon>
        <taxon>Ooceraea</taxon>
    </lineage>
</organism>
<feature type="domain" description="USP" evidence="12">
    <location>
        <begin position="177"/>
        <end position="581"/>
    </location>
</feature>
<dbReference type="InterPro" id="IPR028889">
    <property type="entry name" value="USP"/>
</dbReference>
<dbReference type="SUPFAM" id="SSF54001">
    <property type="entry name" value="Cysteine proteinases"/>
    <property type="match status" value="1"/>
</dbReference>
<dbReference type="InterPro" id="IPR045578">
    <property type="entry name" value="USP47_C"/>
</dbReference>
<dbReference type="InterPro" id="IPR038765">
    <property type="entry name" value="Papain-like_cys_pep_sf"/>
</dbReference>
<proteinExistence type="inferred from homology"/>
<evidence type="ECO:0000313" key="14">
    <source>
        <dbReference type="Proteomes" id="UP000053097"/>
    </source>
</evidence>
<sequence>MVCRDGEKIQTCVVQFNMPFEANHKLYSDKLTLNVSTRVKDLYHYIEEHYHMRADSFKLLLCTSSRSLIDLSDVKEQKTMEEIGVDFSGDSGLPENTKNTLYVVDPSQSFAIDATLPKTTEYGVQGLPTFNFAGAPALQPHVWDEENIVREDVREDARDSREEVNFRSFIKTETSYVGLVNQAMTCYLNSLLQALYMTPEFRNALYNWEYVDGSEKDEALSIPYQLQKLFLNLQTSTKSAVETTSLTKSFGWDSTEAWQQHDIQELCRVMFDALEQKFKNTEQADLINRLYEGKMIDYVKCLECGTEKSREDTFLDIPLPVKPYGSNVAYNSVEEAIRAFVQYETLEGTNQYHCEKCTKKCDAHKGLKFTKFPYLLTLHLKRFDFDYKTYHRIKLNDKVTFPDTLNLNSFISSTTSQESPGGDEDVGLGIKCDDSSTTDSGTLDDDCAPCDNSLSNSNHSTSHDQDDDEGIDMSNGPSTSSCTTHNHENEKNRSACMLAKGPYIYELFSIMIHSGSASGGHYYAYIKDFRTQEWLCFNDQSVTQITHDDIQKTYGGGPPRTYYSGVYSSSTNAYMLMYRQIDRARNALPMQTQDFPTHIQELLRKMKENEDNDRKNREKQMSIPRLKVYCHHPVEGKLMNIKLYVSPDITWAEATEQAYKKFMLENVSLDQCRLVSYDHNTDMIECSYDDREHEPVRKIWRTSRRFDLLLEIRRKDQKFETYLAGGVATRVFVIDIAREEVIDGSIDIRGSLSQSVKDYKQTVGKIINMDPKQMKVIVQKYPETRPVENDDSDLQTEGFYNANKIFITTMYDIDNNKAFQESTVYRVIENFRHVITLHVQLPNISKETLEKLNTCVLEDKYEDKEKPVSICPTKLGVTDWGVVDLIYNEMWKGGTRSGEDTAQVRNPAHQLEEAEEWNTPEQSNSEDSSLSDSDKTLVGDAPEDTTTTVPPQPHWHDRNYKISKQFEIENWDIDDDSDYYFRATPYIDSRQQKLLKVLVDKRMRLSTLKKDLEPFVGVPVEYFKIFRLSSSGESECSCLTETLNSYEDGERLNVKLGRALRNGEFKVKLYQLLIDSIEPYNFLCEWIVSKDMTVGHAKKEILAEIKRKYDIDIPYEKCRLRKKCYKTPSKVFLNEQKFEDLRFHSQFEMIVQELPDKETATDTNQIVLFVRRWSPERMQLEQFQEIVLDSKTVEELKKKLSSISDIPEEYIDIAKGKGSFPCENSVLRIQNDHDWSEQHESLSYNLDDGAVFLYRDNREKQKPLHPDEVMEINIKEIKENSRLTPLSTTSSYSPRRERALKIYLDTE</sequence>
<dbReference type="InterPro" id="IPR001394">
    <property type="entry name" value="Peptidase_C19_UCH"/>
</dbReference>
<dbReference type="EC" id="3.4.19.12" evidence="3"/>
<evidence type="ECO:0000256" key="4">
    <source>
        <dbReference type="ARBA" id="ARBA00022670"/>
    </source>
</evidence>
<dbReference type="Gene3D" id="3.90.70.10">
    <property type="entry name" value="Cysteine proteinases"/>
    <property type="match status" value="1"/>
</dbReference>
<evidence type="ECO:0000256" key="8">
    <source>
        <dbReference type="ARBA" id="ARBA00026136"/>
    </source>
</evidence>
<evidence type="ECO:0000313" key="13">
    <source>
        <dbReference type="EMBL" id="EZA46646.1"/>
    </source>
</evidence>
<keyword evidence="14" id="KW-1185">Reference proteome</keyword>
<evidence type="ECO:0000256" key="3">
    <source>
        <dbReference type="ARBA" id="ARBA00012759"/>
    </source>
</evidence>
<feature type="region of interest" description="Disordered" evidence="11">
    <location>
        <begin position="456"/>
        <end position="487"/>
    </location>
</feature>
<evidence type="ECO:0000256" key="1">
    <source>
        <dbReference type="ARBA" id="ARBA00000707"/>
    </source>
</evidence>
<gene>
    <name evidence="13" type="ORF">X777_03733</name>
</gene>
<evidence type="ECO:0000256" key="7">
    <source>
        <dbReference type="ARBA" id="ARBA00022807"/>
    </source>
</evidence>
<evidence type="ECO:0000259" key="12">
    <source>
        <dbReference type="PROSITE" id="PS50235"/>
    </source>
</evidence>
<keyword evidence="4" id="KW-0645">Protease</keyword>
<dbReference type="GO" id="GO:0005634">
    <property type="term" value="C:nucleus"/>
    <property type="evidence" value="ECO:0007669"/>
    <property type="project" value="TreeGrafter"/>
</dbReference>
<evidence type="ECO:0000256" key="9">
    <source>
        <dbReference type="ARBA" id="ARBA00029910"/>
    </source>
</evidence>
<dbReference type="Pfam" id="PF19718">
    <property type="entry name" value="USP47_C"/>
    <property type="match status" value="1"/>
</dbReference>
<dbReference type="GO" id="GO:0006508">
    <property type="term" value="P:proteolysis"/>
    <property type="evidence" value="ECO:0007669"/>
    <property type="project" value="UniProtKB-KW"/>
</dbReference>
<evidence type="ECO:0000256" key="5">
    <source>
        <dbReference type="ARBA" id="ARBA00022786"/>
    </source>
</evidence>
<dbReference type="InterPro" id="IPR050164">
    <property type="entry name" value="Peptidase_C19"/>
</dbReference>
<accession>A0A026VT52</accession>
<evidence type="ECO:0000256" key="11">
    <source>
        <dbReference type="SAM" id="MobiDB-lite"/>
    </source>
</evidence>
<dbReference type="OrthoDB" id="289038at2759"/>
<dbReference type="PANTHER" id="PTHR24006">
    <property type="entry name" value="UBIQUITIN CARBOXYL-TERMINAL HYDROLASE"/>
    <property type="match status" value="1"/>
</dbReference>
<evidence type="ECO:0000256" key="10">
    <source>
        <dbReference type="ARBA" id="ARBA00032453"/>
    </source>
</evidence>
<dbReference type="GO" id="GO:0005829">
    <property type="term" value="C:cytosol"/>
    <property type="evidence" value="ECO:0007669"/>
    <property type="project" value="TreeGrafter"/>
</dbReference>
<feature type="compositionally biased region" description="Polar residues" evidence="11">
    <location>
        <begin position="475"/>
        <end position="484"/>
    </location>
</feature>
<keyword evidence="5" id="KW-0833">Ubl conjugation pathway</keyword>